<dbReference type="Ensembl" id="ENSAMXT00005017395.1">
    <property type="protein sequence ID" value="ENSAMXP00005015757.1"/>
    <property type="gene ID" value="ENSAMXG00005008284.1"/>
</dbReference>
<dbReference type="GO" id="GO:1900271">
    <property type="term" value="P:regulation of long-term synaptic potentiation"/>
    <property type="evidence" value="ECO:0007669"/>
    <property type="project" value="TreeGrafter"/>
</dbReference>
<feature type="domain" description="EF-hand" evidence="4">
    <location>
        <begin position="176"/>
        <end position="211"/>
    </location>
</feature>
<dbReference type="InterPro" id="IPR018247">
    <property type="entry name" value="EF_Hand_1_Ca_BS"/>
</dbReference>
<dbReference type="GO" id="GO:0099509">
    <property type="term" value="P:regulation of presynaptic cytosolic calcium ion concentration"/>
    <property type="evidence" value="ECO:0007669"/>
    <property type="project" value="TreeGrafter"/>
</dbReference>
<keyword evidence="2" id="KW-0479">Metal-binding</keyword>
<dbReference type="InterPro" id="IPR002048">
    <property type="entry name" value="EF_hand_dom"/>
</dbReference>
<dbReference type="InterPro" id="IPR051001">
    <property type="entry name" value="Calbindin_Ca-bind"/>
</dbReference>
<dbReference type="GO" id="GO:0005829">
    <property type="term" value="C:cytosol"/>
    <property type="evidence" value="ECO:0007669"/>
    <property type="project" value="TreeGrafter"/>
</dbReference>
<organism evidence="5 6">
    <name type="scientific">Astyanax mexicanus</name>
    <name type="common">Blind cave fish</name>
    <name type="synonym">Astyanax fasciatus mexicanus</name>
    <dbReference type="NCBI Taxonomy" id="7994"/>
    <lineage>
        <taxon>Eukaryota</taxon>
        <taxon>Metazoa</taxon>
        <taxon>Chordata</taxon>
        <taxon>Craniata</taxon>
        <taxon>Vertebrata</taxon>
        <taxon>Euteleostomi</taxon>
        <taxon>Actinopterygii</taxon>
        <taxon>Neopterygii</taxon>
        <taxon>Teleostei</taxon>
        <taxon>Ostariophysi</taxon>
        <taxon>Characiformes</taxon>
        <taxon>Characoidei</taxon>
        <taxon>Acestrorhamphidae</taxon>
        <taxon>Acestrorhamphinae</taxon>
        <taxon>Astyanax</taxon>
    </lineage>
</organism>
<proteinExistence type="inferred from homology"/>
<dbReference type="GO" id="GO:0005509">
    <property type="term" value="F:calcium ion binding"/>
    <property type="evidence" value="ECO:0007669"/>
    <property type="project" value="InterPro"/>
</dbReference>
<dbReference type="Gene3D" id="1.10.238.10">
    <property type="entry name" value="EF-hand"/>
    <property type="match status" value="2"/>
</dbReference>
<dbReference type="SMART" id="SM00054">
    <property type="entry name" value="EFh"/>
    <property type="match status" value="3"/>
</dbReference>
<dbReference type="PROSITE" id="PS50222">
    <property type="entry name" value="EF_HAND_2"/>
    <property type="match status" value="2"/>
</dbReference>
<dbReference type="GO" id="GO:0030425">
    <property type="term" value="C:dendrite"/>
    <property type="evidence" value="ECO:0007669"/>
    <property type="project" value="TreeGrafter"/>
</dbReference>
<evidence type="ECO:0000256" key="2">
    <source>
        <dbReference type="ARBA" id="ARBA00022723"/>
    </source>
</evidence>
<protein>
    <submittedName>
        <fullName evidence="5">Calbindin 2b</fullName>
    </submittedName>
</protein>
<accession>A0A8B9HW81</accession>
<comment type="similarity">
    <text evidence="1">Belongs to the calbindin family.</text>
</comment>
<dbReference type="GO" id="GO:0005634">
    <property type="term" value="C:nucleus"/>
    <property type="evidence" value="ECO:0007669"/>
    <property type="project" value="TreeGrafter"/>
</dbReference>
<dbReference type="PROSITE" id="PS00018">
    <property type="entry name" value="EF_HAND_1"/>
    <property type="match status" value="4"/>
</dbReference>
<dbReference type="Pfam" id="PF00036">
    <property type="entry name" value="EF-hand_1"/>
    <property type="match status" value="1"/>
</dbReference>
<feature type="domain" description="EF-hand" evidence="4">
    <location>
        <begin position="19"/>
        <end position="54"/>
    </location>
</feature>
<dbReference type="FunFam" id="1.10.238.10:FF:000116">
    <property type="entry name" value="calretinin isoform X2"/>
    <property type="match status" value="1"/>
</dbReference>
<dbReference type="Proteomes" id="UP000694621">
    <property type="component" value="Unplaced"/>
</dbReference>
<reference evidence="5" key="1">
    <citation type="submission" date="2025-08" db="UniProtKB">
        <authorList>
            <consortium name="Ensembl"/>
        </authorList>
    </citation>
    <scope>IDENTIFICATION</scope>
</reference>
<evidence type="ECO:0000259" key="4">
    <source>
        <dbReference type="PROSITE" id="PS50222"/>
    </source>
</evidence>
<dbReference type="AlphaFoldDB" id="A0A8B9HW81"/>
<dbReference type="InterPro" id="IPR011992">
    <property type="entry name" value="EF-hand-dom_pair"/>
</dbReference>
<evidence type="ECO:0000256" key="3">
    <source>
        <dbReference type="ARBA" id="ARBA00022837"/>
    </source>
</evidence>
<evidence type="ECO:0000313" key="6">
    <source>
        <dbReference type="Proteomes" id="UP000694621"/>
    </source>
</evidence>
<dbReference type="Pfam" id="PF13202">
    <property type="entry name" value="EF-hand_5"/>
    <property type="match status" value="1"/>
</dbReference>
<keyword evidence="3" id="KW-0106">Calcium</keyword>
<dbReference type="GO" id="GO:0043195">
    <property type="term" value="C:terminal bouton"/>
    <property type="evidence" value="ECO:0007669"/>
    <property type="project" value="TreeGrafter"/>
</dbReference>
<name>A0A8B9HW81_ASTMX</name>
<sequence length="252" mass="29075">LVNKSAMAEPVPHLHLAELTASQFMDVWRHFDSDGNGFIEGQELEDFLEELESARKGVNPVNASLRMKISDFMQKFDQNSDGKIEMLEVNNSRVHRPLPVITSYCFQWRDVESAFCREQTRHTVNTLIWFHVSLYFYGQNLKMFDLNGDGKLGLSEMARLLPVQENFLLKFQSFKLSSDEFSAIFMYYDKDGNGYIDEHELDALLKDLYKKHNMDFDSQTLASSKKSIMALSDGGKLFRTELEIVLCKEPSN</sequence>
<dbReference type="SUPFAM" id="SSF47473">
    <property type="entry name" value="EF-hand"/>
    <property type="match status" value="1"/>
</dbReference>
<dbReference type="PANTHER" id="PTHR19972:SF4">
    <property type="entry name" value="CALRETININ"/>
    <property type="match status" value="1"/>
</dbReference>
<evidence type="ECO:0000313" key="5">
    <source>
        <dbReference type="Ensembl" id="ENSAMXP00005015757.1"/>
    </source>
</evidence>
<evidence type="ECO:0000256" key="1">
    <source>
        <dbReference type="ARBA" id="ARBA00007217"/>
    </source>
</evidence>
<dbReference type="PANTHER" id="PTHR19972">
    <property type="entry name" value="CALBINDIN"/>
    <property type="match status" value="1"/>
</dbReference>
<dbReference type="Pfam" id="PF13499">
    <property type="entry name" value="EF-hand_7"/>
    <property type="match status" value="1"/>
</dbReference>